<organism evidence="1">
    <name type="scientific">marine sediment metagenome</name>
    <dbReference type="NCBI Taxonomy" id="412755"/>
    <lineage>
        <taxon>unclassified sequences</taxon>
        <taxon>metagenomes</taxon>
        <taxon>ecological metagenomes</taxon>
    </lineage>
</organism>
<dbReference type="AlphaFoldDB" id="A0A0F9KV48"/>
<comment type="caution">
    <text evidence="1">The sequence shown here is derived from an EMBL/GenBank/DDBJ whole genome shotgun (WGS) entry which is preliminary data.</text>
</comment>
<sequence>MNPDQINACFEFFAGILLVMNVRRIYRDKEAKGVCL</sequence>
<dbReference type="EMBL" id="LAZR01012597">
    <property type="protein sequence ID" value="KKM25998.1"/>
    <property type="molecule type" value="Genomic_DNA"/>
</dbReference>
<evidence type="ECO:0000313" key="1">
    <source>
        <dbReference type="EMBL" id="KKM25998.1"/>
    </source>
</evidence>
<name>A0A0F9KV48_9ZZZZ</name>
<proteinExistence type="predicted"/>
<accession>A0A0F9KV48</accession>
<reference evidence="1" key="1">
    <citation type="journal article" date="2015" name="Nature">
        <title>Complex archaea that bridge the gap between prokaryotes and eukaryotes.</title>
        <authorList>
            <person name="Spang A."/>
            <person name="Saw J.H."/>
            <person name="Jorgensen S.L."/>
            <person name="Zaremba-Niedzwiedzka K."/>
            <person name="Martijn J."/>
            <person name="Lind A.E."/>
            <person name="van Eijk R."/>
            <person name="Schleper C."/>
            <person name="Guy L."/>
            <person name="Ettema T.J."/>
        </authorList>
    </citation>
    <scope>NUCLEOTIDE SEQUENCE</scope>
</reference>
<protein>
    <submittedName>
        <fullName evidence="1">Uncharacterized protein</fullName>
    </submittedName>
</protein>
<gene>
    <name evidence="1" type="ORF">LCGC14_1589390</name>
</gene>
<feature type="non-terminal residue" evidence="1">
    <location>
        <position position="36"/>
    </location>
</feature>